<dbReference type="RefSeq" id="WP_148338542.1">
    <property type="nucleotide sequence ID" value="NZ_LR699119.1"/>
</dbReference>
<sequence>MKFSNIGSSTVAEIQRIELARKNRGAFINFFRDWFSSEKQELEALKNRQKVAQALQDSYTRLASGVEWVKFRNVMKALGDKLLQTPASLSSAEVDELRNAVGSLLNHRSYKAEAKSFVVRLQSKIVAQVGALAKSAEPSLLTNQFAFLAENKIVGAAALNEARVAVINAIKQQAVAFEDPQTALRFIENLKTAKYECLDAGGALSRYLDEITKDYQAWKALQENGPALLAGALDVHAVKEMRDHAIRAFKSALPRVKEAAKVFDESLRKVVLENVTNLQVADELKTGTLISILEKHLQFYTLDERYAEEPCFNASKAAIRGHVNKTLEEYTDASEAQAYIGKWDKLNQEILKAFDIALYQDIQNKRNQYKSLDLI</sequence>
<dbReference type="Proteomes" id="UP000324194">
    <property type="component" value="Chromosome 1"/>
</dbReference>
<organism evidence="1 2">
    <name type="scientific">Aquicella siphonis</name>
    <dbReference type="NCBI Taxonomy" id="254247"/>
    <lineage>
        <taxon>Bacteria</taxon>
        <taxon>Pseudomonadati</taxon>
        <taxon>Pseudomonadota</taxon>
        <taxon>Gammaproteobacteria</taxon>
        <taxon>Legionellales</taxon>
        <taxon>Coxiellaceae</taxon>
        <taxon>Aquicella</taxon>
    </lineage>
</organism>
<protein>
    <submittedName>
        <fullName evidence="1">Uncharacterized protein</fullName>
    </submittedName>
</protein>
<evidence type="ECO:0000313" key="1">
    <source>
        <dbReference type="EMBL" id="VVC75332.1"/>
    </source>
</evidence>
<gene>
    <name evidence="1" type="ORF">AQUSIP_06210</name>
</gene>
<dbReference type="KEGG" id="asip:AQUSIP_06210"/>
<dbReference type="EMBL" id="LR699119">
    <property type="protein sequence ID" value="VVC75332.1"/>
    <property type="molecule type" value="Genomic_DNA"/>
</dbReference>
<evidence type="ECO:0000313" key="2">
    <source>
        <dbReference type="Proteomes" id="UP000324194"/>
    </source>
</evidence>
<reference evidence="1 2" key="1">
    <citation type="submission" date="2019-08" db="EMBL/GenBank/DDBJ databases">
        <authorList>
            <person name="Guy L."/>
        </authorList>
    </citation>
    <scope>NUCLEOTIDE SEQUENCE [LARGE SCALE GENOMIC DNA]</scope>
    <source>
        <strain evidence="1 2">SGT-108</strain>
    </source>
</reference>
<proteinExistence type="predicted"/>
<keyword evidence="2" id="KW-1185">Reference proteome</keyword>
<name>A0A5E4PFP3_9COXI</name>
<accession>A0A5E4PFP3</accession>
<dbReference type="AlphaFoldDB" id="A0A5E4PFP3"/>